<accession>A0ABT1SGZ9</accession>
<keyword evidence="8" id="KW-0676">Redox-active center</keyword>
<organism evidence="14 15">
    <name type="scientific">Tissierella carlieri</name>
    <dbReference type="NCBI Taxonomy" id="689904"/>
    <lineage>
        <taxon>Bacteria</taxon>
        <taxon>Bacillati</taxon>
        <taxon>Bacillota</taxon>
        <taxon>Tissierellia</taxon>
        <taxon>Tissierellales</taxon>
        <taxon>Tissierellaceae</taxon>
        <taxon>Tissierella</taxon>
    </lineage>
</organism>
<name>A0ABT1SGZ9_9FIRM</name>
<dbReference type="EMBL" id="JANGAC010000024">
    <property type="protein sequence ID" value="MCQ4925545.1"/>
    <property type="molecule type" value="Genomic_DNA"/>
</dbReference>
<dbReference type="PANTHER" id="PTHR42801">
    <property type="entry name" value="THIOREDOXIN-DEPENDENT PEROXIDE REDUCTASE"/>
    <property type="match status" value="1"/>
</dbReference>
<proteinExistence type="inferred from homology"/>
<evidence type="ECO:0000256" key="1">
    <source>
        <dbReference type="ARBA" id="ARBA00003330"/>
    </source>
</evidence>
<comment type="subunit">
    <text evidence="2">Monomer.</text>
</comment>
<dbReference type="Proteomes" id="UP001524478">
    <property type="component" value="Unassembled WGS sequence"/>
</dbReference>
<reference evidence="14 15" key="1">
    <citation type="submission" date="2022-06" db="EMBL/GenBank/DDBJ databases">
        <title>Isolation of gut microbiota from human fecal samples.</title>
        <authorList>
            <person name="Pamer E.G."/>
            <person name="Barat B."/>
            <person name="Waligurski E."/>
            <person name="Medina S."/>
            <person name="Paddock L."/>
            <person name="Mostad J."/>
        </authorList>
    </citation>
    <scope>NUCLEOTIDE SEQUENCE [LARGE SCALE GENOMIC DNA]</scope>
    <source>
        <strain evidence="14 15">DFI.7.95</strain>
    </source>
</reference>
<evidence type="ECO:0000256" key="4">
    <source>
        <dbReference type="ARBA" id="ARBA00022559"/>
    </source>
</evidence>
<dbReference type="InterPro" id="IPR000866">
    <property type="entry name" value="AhpC/TSA"/>
</dbReference>
<dbReference type="PIRSF" id="PIRSF000239">
    <property type="entry name" value="AHPC"/>
    <property type="match status" value="1"/>
</dbReference>
<evidence type="ECO:0000256" key="8">
    <source>
        <dbReference type="ARBA" id="ARBA00023284"/>
    </source>
</evidence>
<dbReference type="Pfam" id="PF00578">
    <property type="entry name" value="AhpC-TSA"/>
    <property type="match status" value="1"/>
</dbReference>
<evidence type="ECO:0000256" key="12">
    <source>
        <dbReference type="ARBA" id="ARBA00049091"/>
    </source>
</evidence>
<protein>
    <recommendedName>
        <fullName evidence="3">thioredoxin-dependent peroxiredoxin</fullName>
        <ecNumber evidence="3">1.11.1.24</ecNumber>
    </recommendedName>
    <alternativeName>
        <fullName evidence="11">Bacterioferritin comigratory protein</fullName>
    </alternativeName>
    <alternativeName>
        <fullName evidence="9">Thioredoxin peroxidase</fullName>
    </alternativeName>
</protein>
<evidence type="ECO:0000259" key="13">
    <source>
        <dbReference type="PROSITE" id="PS51352"/>
    </source>
</evidence>
<keyword evidence="15" id="KW-1185">Reference proteome</keyword>
<keyword evidence="5" id="KW-0049">Antioxidant</keyword>
<evidence type="ECO:0000256" key="9">
    <source>
        <dbReference type="ARBA" id="ARBA00032824"/>
    </source>
</evidence>
<dbReference type="PANTHER" id="PTHR42801:SF4">
    <property type="entry name" value="AHPC_TSA FAMILY PROTEIN"/>
    <property type="match status" value="1"/>
</dbReference>
<dbReference type="InterPro" id="IPR013766">
    <property type="entry name" value="Thioredoxin_domain"/>
</dbReference>
<comment type="similarity">
    <text evidence="10">Belongs to the peroxiredoxin family. BCP/PrxQ subfamily.</text>
</comment>
<evidence type="ECO:0000256" key="11">
    <source>
        <dbReference type="ARBA" id="ARBA00041373"/>
    </source>
</evidence>
<keyword evidence="7" id="KW-1015">Disulfide bond</keyword>
<dbReference type="InterPro" id="IPR050924">
    <property type="entry name" value="Peroxiredoxin_BCP/PrxQ"/>
</dbReference>
<sequence>MLNYDFVLKETSGNDISIKDFKGKNVVVYFYPKDNTAGCTTEALEFMDLYDEFEKLDTIIIGISRDSLKSHARFRDKHDLPFLLLSDEDEEVHNLFSVMKLKKMYGKEYMGVERSTFIFNKDGELIKEFRNVKAKGHAEKVLEFIKNGE</sequence>
<evidence type="ECO:0000313" key="15">
    <source>
        <dbReference type="Proteomes" id="UP001524478"/>
    </source>
</evidence>
<evidence type="ECO:0000256" key="6">
    <source>
        <dbReference type="ARBA" id="ARBA00023002"/>
    </source>
</evidence>
<evidence type="ECO:0000256" key="7">
    <source>
        <dbReference type="ARBA" id="ARBA00023157"/>
    </source>
</evidence>
<dbReference type="Gene3D" id="3.40.30.10">
    <property type="entry name" value="Glutaredoxin"/>
    <property type="match status" value="1"/>
</dbReference>
<dbReference type="SUPFAM" id="SSF52833">
    <property type="entry name" value="Thioredoxin-like"/>
    <property type="match status" value="1"/>
</dbReference>
<dbReference type="InterPro" id="IPR024706">
    <property type="entry name" value="Peroxiredoxin_AhpC-typ"/>
</dbReference>
<keyword evidence="6" id="KW-0560">Oxidoreductase</keyword>
<dbReference type="RefSeq" id="WP_256312972.1">
    <property type="nucleotide sequence ID" value="NZ_JANGAC010000024.1"/>
</dbReference>
<evidence type="ECO:0000256" key="5">
    <source>
        <dbReference type="ARBA" id="ARBA00022862"/>
    </source>
</evidence>
<keyword evidence="4" id="KW-0575">Peroxidase</keyword>
<dbReference type="EC" id="1.11.1.24" evidence="3"/>
<dbReference type="PROSITE" id="PS51352">
    <property type="entry name" value="THIOREDOXIN_2"/>
    <property type="match status" value="1"/>
</dbReference>
<gene>
    <name evidence="14" type="ORF">NE686_20790</name>
</gene>
<evidence type="ECO:0000256" key="10">
    <source>
        <dbReference type="ARBA" id="ARBA00038489"/>
    </source>
</evidence>
<evidence type="ECO:0000256" key="2">
    <source>
        <dbReference type="ARBA" id="ARBA00011245"/>
    </source>
</evidence>
<comment type="function">
    <text evidence="1">Thiol-specific peroxidase that catalyzes the reduction of hydrogen peroxide and organic hydroperoxides to water and alcohols, respectively. Plays a role in cell protection against oxidative stress by detoxifying peroxides and as sensor of hydrogen peroxide-mediated signaling events.</text>
</comment>
<feature type="domain" description="Thioredoxin" evidence="13">
    <location>
        <begin position="1"/>
        <end position="149"/>
    </location>
</feature>
<evidence type="ECO:0000256" key="3">
    <source>
        <dbReference type="ARBA" id="ARBA00013017"/>
    </source>
</evidence>
<dbReference type="CDD" id="cd03017">
    <property type="entry name" value="PRX_BCP"/>
    <property type="match status" value="1"/>
</dbReference>
<comment type="catalytic activity">
    <reaction evidence="12">
        <text>a hydroperoxide + [thioredoxin]-dithiol = an alcohol + [thioredoxin]-disulfide + H2O</text>
        <dbReference type="Rhea" id="RHEA:62620"/>
        <dbReference type="Rhea" id="RHEA-COMP:10698"/>
        <dbReference type="Rhea" id="RHEA-COMP:10700"/>
        <dbReference type="ChEBI" id="CHEBI:15377"/>
        <dbReference type="ChEBI" id="CHEBI:29950"/>
        <dbReference type="ChEBI" id="CHEBI:30879"/>
        <dbReference type="ChEBI" id="CHEBI:35924"/>
        <dbReference type="ChEBI" id="CHEBI:50058"/>
        <dbReference type="EC" id="1.11.1.24"/>
    </reaction>
</comment>
<comment type="caution">
    <text evidence="14">The sequence shown here is derived from an EMBL/GenBank/DDBJ whole genome shotgun (WGS) entry which is preliminary data.</text>
</comment>
<dbReference type="InterPro" id="IPR036249">
    <property type="entry name" value="Thioredoxin-like_sf"/>
</dbReference>
<evidence type="ECO:0000313" key="14">
    <source>
        <dbReference type="EMBL" id="MCQ4925545.1"/>
    </source>
</evidence>